<organism evidence="1 2">
    <name type="scientific">Bosea lupini</name>
    <dbReference type="NCBI Taxonomy" id="1036779"/>
    <lineage>
        <taxon>Bacteria</taxon>
        <taxon>Pseudomonadati</taxon>
        <taxon>Pseudomonadota</taxon>
        <taxon>Alphaproteobacteria</taxon>
        <taxon>Hyphomicrobiales</taxon>
        <taxon>Boseaceae</taxon>
        <taxon>Bosea</taxon>
    </lineage>
</organism>
<dbReference type="RefSeq" id="WP_091843539.1">
    <property type="nucleotide sequence ID" value="NZ_FOAN01000019.1"/>
</dbReference>
<keyword evidence="2" id="KW-1185">Reference proteome</keyword>
<dbReference type="EMBL" id="FOAN01000019">
    <property type="protein sequence ID" value="SEM69432.1"/>
    <property type="molecule type" value="Genomic_DNA"/>
</dbReference>
<dbReference type="Proteomes" id="UP000199664">
    <property type="component" value="Unassembled WGS sequence"/>
</dbReference>
<protein>
    <submittedName>
        <fullName evidence="1">Uncharacterized protein</fullName>
    </submittedName>
</protein>
<reference evidence="2" key="1">
    <citation type="submission" date="2016-10" db="EMBL/GenBank/DDBJ databases">
        <authorList>
            <person name="Varghese N."/>
            <person name="Submissions S."/>
        </authorList>
    </citation>
    <scope>NUCLEOTIDE SEQUENCE [LARGE SCALE GENOMIC DNA]</scope>
    <source>
        <strain evidence="2">LMG 26383,CCUG 61248,R- 45681</strain>
    </source>
</reference>
<dbReference type="OrthoDB" id="8164126at2"/>
<gene>
    <name evidence="1" type="ORF">SAMN04515666_11939</name>
</gene>
<evidence type="ECO:0000313" key="2">
    <source>
        <dbReference type="Proteomes" id="UP000199664"/>
    </source>
</evidence>
<proteinExistence type="predicted"/>
<evidence type="ECO:0000313" key="1">
    <source>
        <dbReference type="EMBL" id="SEM69432.1"/>
    </source>
</evidence>
<sequence length="251" mass="27319">MKTDNGLAIALFALIMGGAVALAIASDIAAPLCEVARSASKEAQKPYIGCLEFWLERYQSLAGGLLALGGALGTIGIMRWQSLAAERASERVARAYVYGRLKDFLAQATLRLDAELVAPSKTRNVPLPSFDLGENFSIVGHLPRDLARDVFQFRTKTVGIESNRESLRTMGAVSIERYAIAAIARRILDADALCQEVASQLGLYTPTFDEFTAVDLTEKARPFDQAVTFEAVIDWIFAGQSAADDDWLRPT</sequence>
<accession>A0A1H8AF09</accession>
<dbReference type="AlphaFoldDB" id="A0A1H8AF09"/>
<name>A0A1H8AF09_9HYPH</name>